<evidence type="ECO:0000313" key="2">
    <source>
        <dbReference type="Proteomes" id="UP000296706"/>
    </source>
</evidence>
<organism evidence="1 2">
    <name type="scientific">Halapricum salinum</name>
    <dbReference type="NCBI Taxonomy" id="1457250"/>
    <lineage>
        <taxon>Archaea</taxon>
        <taxon>Methanobacteriati</taxon>
        <taxon>Methanobacteriota</taxon>
        <taxon>Stenosarchaea group</taxon>
        <taxon>Halobacteria</taxon>
        <taxon>Halobacteriales</taxon>
        <taxon>Haloarculaceae</taxon>
        <taxon>Halapricum</taxon>
    </lineage>
</organism>
<dbReference type="EMBL" id="CP031310">
    <property type="protein sequence ID" value="QCC49962.1"/>
    <property type="molecule type" value="Genomic_DNA"/>
</dbReference>
<sequence>MTPSTDVHLELYVRTHLPDPTRARLDALQSELEALVDARGWTVGVTRWPAKVELTDDEATDSVVEHVYSAFSAWARQVDVSLDPCFETRRCYSWTSGDPCDALVLPVACLAITRDDDLEVVYPHRDDDGVRTIADAIDRIRADETAMTGRERTRSELTP</sequence>
<dbReference type="STRING" id="1457250.GCA_000755225_02578"/>
<name>A0A4D6HA92_9EURY</name>
<proteinExistence type="predicted"/>
<keyword evidence="2" id="KW-1185">Reference proteome</keyword>
<accession>A0A4D6HA92</accession>
<dbReference type="KEGG" id="hsn:DV733_01420"/>
<gene>
    <name evidence="1" type="ORF">DV733_01420</name>
</gene>
<protein>
    <submittedName>
        <fullName evidence="1">Uncharacterized protein</fullName>
    </submittedName>
</protein>
<reference evidence="1 2" key="1">
    <citation type="journal article" date="2019" name="Nat. Commun.">
        <title>A new type of DNA phosphorothioation-based antiviral system in archaea.</title>
        <authorList>
            <person name="Xiong L."/>
            <person name="Liu S."/>
            <person name="Chen S."/>
            <person name="Xiao Y."/>
            <person name="Zhu B."/>
            <person name="Gao Y."/>
            <person name="Zhang Y."/>
            <person name="Chen B."/>
            <person name="Luo J."/>
            <person name="Deng Z."/>
            <person name="Chen X."/>
            <person name="Wang L."/>
            <person name="Chen S."/>
        </authorList>
    </citation>
    <scope>NUCLEOTIDE SEQUENCE [LARGE SCALE GENOMIC DNA]</scope>
    <source>
        <strain evidence="1 2">CBA1105</strain>
    </source>
</reference>
<dbReference type="RefSeq" id="WP_049993402.1">
    <property type="nucleotide sequence ID" value="NZ_CP031310.1"/>
</dbReference>
<evidence type="ECO:0000313" key="1">
    <source>
        <dbReference type="EMBL" id="QCC49962.1"/>
    </source>
</evidence>
<dbReference type="AlphaFoldDB" id="A0A4D6HA92"/>
<dbReference type="InterPro" id="IPR046783">
    <property type="entry name" value="HTH_63"/>
</dbReference>
<dbReference type="Pfam" id="PF20575">
    <property type="entry name" value="HTH_63"/>
    <property type="match status" value="1"/>
</dbReference>
<dbReference type="OrthoDB" id="241883at2157"/>
<dbReference type="GeneID" id="39846486"/>
<dbReference type="Proteomes" id="UP000296706">
    <property type="component" value="Chromosome"/>
</dbReference>